<proteinExistence type="predicted"/>
<dbReference type="InterPro" id="IPR009061">
    <property type="entry name" value="DNA-bd_dom_put_sf"/>
</dbReference>
<name>A0A3G8JQ43_9ACTN</name>
<dbReference type="PRINTS" id="PR00040">
    <property type="entry name" value="HTHMERR"/>
</dbReference>
<dbReference type="SMART" id="SM00422">
    <property type="entry name" value="HTH_MERR"/>
    <property type="match status" value="1"/>
</dbReference>
<dbReference type="Gene3D" id="1.10.1660.10">
    <property type="match status" value="1"/>
</dbReference>
<dbReference type="OrthoDB" id="3830374at2"/>
<accession>A0A3G8JQ43</accession>
<dbReference type="PANTHER" id="PTHR30204:SF93">
    <property type="entry name" value="HTH MERR-TYPE DOMAIN-CONTAINING PROTEIN"/>
    <property type="match status" value="1"/>
</dbReference>
<feature type="domain" description="HTH merR-type" evidence="2">
    <location>
        <begin position="56"/>
        <end position="124"/>
    </location>
</feature>
<dbReference type="GO" id="GO:0003700">
    <property type="term" value="F:DNA-binding transcription factor activity"/>
    <property type="evidence" value="ECO:0007669"/>
    <property type="project" value="InterPro"/>
</dbReference>
<dbReference type="InterPro" id="IPR047057">
    <property type="entry name" value="MerR_fam"/>
</dbReference>
<dbReference type="Proteomes" id="UP000271469">
    <property type="component" value="Chromosome"/>
</dbReference>
<dbReference type="KEGG" id="gom:D7316_03815"/>
<dbReference type="EMBL" id="CP033972">
    <property type="protein sequence ID" value="AZG47207.1"/>
    <property type="molecule type" value="Genomic_DNA"/>
</dbReference>
<evidence type="ECO:0000313" key="4">
    <source>
        <dbReference type="Proteomes" id="UP000271469"/>
    </source>
</evidence>
<dbReference type="RefSeq" id="WP_124709608.1">
    <property type="nucleotide sequence ID" value="NZ_CP033972.1"/>
</dbReference>
<dbReference type="Pfam" id="PF13411">
    <property type="entry name" value="MerR_1"/>
    <property type="match status" value="1"/>
</dbReference>
<dbReference type="SUPFAM" id="SSF46955">
    <property type="entry name" value="Putative DNA-binding domain"/>
    <property type="match status" value="1"/>
</dbReference>
<keyword evidence="1" id="KW-0238">DNA-binding</keyword>
<dbReference type="InterPro" id="IPR000551">
    <property type="entry name" value="MerR-type_HTH_dom"/>
</dbReference>
<dbReference type="GO" id="GO:0003677">
    <property type="term" value="F:DNA binding"/>
    <property type="evidence" value="ECO:0007669"/>
    <property type="project" value="UniProtKB-KW"/>
</dbReference>
<evidence type="ECO:0000313" key="3">
    <source>
        <dbReference type="EMBL" id="AZG47207.1"/>
    </source>
</evidence>
<gene>
    <name evidence="3" type="primary">cueR</name>
    <name evidence="3" type="ORF">D7316_03815</name>
</gene>
<reference evidence="3 4" key="1">
    <citation type="submission" date="2018-11" db="EMBL/GenBank/DDBJ databases">
        <title>Gordonia insulae sp. nov., isolated from an island soil.</title>
        <authorList>
            <person name="Kim Y.S."/>
            <person name="Kim S.B."/>
        </authorList>
    </citation>
    <scope>NUCLEOTIDE SEQUENCE [LARGE SCALE GENOMIC DNA]</scope>
    <source>
        <strain evidence="3 4">MMS17-SY073</strain>
    </source>
</reference>
<sequence length="298" mass="31923">MARASSTRLAQVAALIEHMSATPSYVGRQSRDLEISVTKLLANATRQARGQPPVAQYRIDDLARVSGVTTRNIRVYRERGLLAPPHRVGRIALYSESHVRRLALISSMLSRGYTIAHIDELMTAWHEGRQIGDILGLETELADIEESPPTRSTTLADLAGAGVPADDAERLEHLKILRITAPDDVIVTEPALLDAILPLVTEKRPASLVIDVIEKVAPAFESLGQAMVDAADTLTGTASSDDAGGRRLTEATLTLIQLRALADAATRVTLTETTNTLLAQSLADLAPDSDSDGDDVVG</sequence>
<evidence type="ECO:0000256" key="1">
    <source>
        <dbReference type="ARBA" id="ARBA00023125"/>
    </source>
</evidence>
<evidence type="ECO:0000259" key="2">
    <source>
        <dbReference type="PROSITE" id="PS50937"/>
    </source>
</evidence>
<dbReference type="AlphaFoldDB" id="A0A3G8JQ43"/>
<dbReference type="PANTHER" id="PTHR30204">
    <property type="entry name" value="REDOX-CYCLING DRUG-SENSING TRANSCRIPTIONAL ACTIVATOR SOXR"/>
    <property type="match status" value="1"/>
</dbReference>
<protein>
    <submittedName>
        <fullName evidence="3">HTH-type transcriptional regulator CueR</fullName>
    </submittedName>
</protein>
<dbReference type="PROSITE" id="PS50937">
    <property type="entry name" value="HTH_MERR_2"/>
    <property type="match status" value="1"/>
</dbReference>
<keyword evidence="4" id="KW-1185">Reference proteome</keyword>
<organism evidence="3 4">
    <name type="scientific">Gordonia insulae</name>
    <dbReference type="NCBI Taxonomy" id="2420509"/>
    <lineage>
        <taxon>Bacteria</taxon>
        <taxon>Bacillati</taxon>
        <taxon>Actinomycetota</taxon>
        <taxon>Actinomycetes</taxon>
        <taxon>Mycobacteriales</taxon>
        <taxon>Gordoniaceae</taxon>
        <taxon>Gordonia</taxon>
    </lineage>
</organism>